<protein>
    <submittedName>
        <fullName evidence="1">Uncharacterized protein</fullName>
    </submittedName>
</protein>
<comment type="caution">
    <text evidence="1">The sequence shown here is derived from an EMBL/GenBank/DDBJ whole genome shotgun (WGS) entry which is preliminary data.</text>
</comment>
<reference evidence="1" key="2">
    <citation type="journal article" date="2023" name="IMA Fungus">
        <title>Comparative genomic study of the Penicillium genus elucidates a diverse pangenome and 15 lateral gene transfer events.</title>
        <authorList>
            <person name="Petersen C."/>
            <person name="Sorensen T."/>
            <person name="Nielsen M.R."/>
            <person name="Sondergaard T.E."/>
            <person name="Sorensen J.L."/>
            <person name="Fitzpatrick D.A."/>
            <person name="Frisvad J.C."/>
            <person name="Nielsen K.L."/>
        </authorList>
    </citation>
    <scope>NUCLEOTIDE SEQUENCE</scope>
    <source>
        <strain evidence="1">IBT 17660</strain>
    </source>
</reference>
<reference evidence="1" key="1">
    <citation type="submission" date="2022-12" db="EMBL/GenBank/DDBJ databases">
        <authorList>
            <person name="Petersen C."/>
        </authorList>
    </citation>
    <scope>NUCLEOTIDE SEQUENCE</scope>
    <source>
        <strain evidence="1">IBT 17660</strain>
    </source>
</reference>
<dbReference type="OrthoDB" id="4354362at2759"/>
<evidence type="ECO:0000313" key="2">
    <source>
        <dbReference type="Proteomes" id="UP001147760"/>
    </source>
</evidence>
<dbReference type="EMBL" id="JAPWDO010000006">
    <property type="protein sequence ID" value="KAJ5465935.1"/>
    <property type="molecule type" value="Genomic_DNA"/>
</dbReference>
<dbReference type="Proteomes" id="UP001147760">
    <property type="component" value="Unassembled WGS sequence"/>
</dbReference>
<sequence length="139" mass="15255">MASNLNREKCESRFSMVLWSDKKSVANESTFEQPNEKLGYRLGILIILSESNDSLAAVKMESPVGLGVIGSKDTKKLPTCPLKSRDGIKGDIEAIRSIMTSLSDLPTHLGYHNPSVEKANTSNSVEDQVKVSFIIKLKT</sequence>
<evidence type="ECO:0000313" key="1">
    <source>
        <dbReference type="EMBL" id="KAJ5465935.1"/>
    </source>
</evidence>
<organism evidence="1 2">
    <name type="scientific">Penicillium desertorum</name>
    <dbReference type="NCBI Taxonomy" id="1303715"/>
    <lineage>
        <taxon>Eukaryota</taxon>
        <taxon>Fungi</taxon>
        <taxon>Dikarya</taxon>
        <taxon>Ascomycota</taxon>
        <taxon>Pezizomycotina</taxon>
        <taxon>Eurotiomycetes</taxon>
        <taxon>Eurotiomycetidae</taxon>
        <taxon>Eurotiales</taxon>
        <taxon>Aspergillaceae</taxon>
        <taxon>Penicillium</taxon>
    </lineage>
</organism>
<proteinExistence type="predicted"/>
<keyword evidence="2" id="KW-1185">Reference proteome</keyword>
<gene>
    <name evidence="1" type="ORF">N7530_009722</name>
</gene>
<accession>A0A9W9WJ52</accession>
<dbReference type="AlphaFoldDB" id="A0A9W9WJ52"/>
<name>A0A9W9WJ52_9EURO</name>